<accession>A0AAV4QN33</accession>
<protein>
    <submittedName>
        <fullName evidence="1">Uncharacterized protein</fullName>
    </submittedName>
</protein>
<proteinExistence type="predicted"/>
<organism evidence="1 2">
    <name type="scientific">Caerostris darwini</name>
    <dbReference type="NCBI Taxonomy" id="1538125"/>
    <lineage>
        <taxon>Eukaryota</taxon>
        <taxon>Metazoa</taxon>
        <taxon>Ecdysozoa</taxon>
        <taxon>Arthropoda</taxon>
        <taxon>Chelicerata</taxon>
        <taxon>Arachnida</taxon>
        <taxon>Araneae</taxon>
        <taxon>Araneomorphae</taxon>
        <taxon>Entelegynae</taxon>
        <taxon>Araneoidea</taxon>
        <taxon>Araneidae</taxon>
        <taxon>Caerostris</taxon>
    </lineage>
</organism>
<dbReference type="Proteomes" id="UP001054837">
    <property type="component" value="Unassembled WGS sequence"/>
</dbReference>
<gene>
    <name evidence="1" type="ORF">CDAR_60391</name>
</gene>
<name>A0AAV4QN33_9ARAC</name>
<evidence type="ECO:0000313" key="2">
    <source>
        <dbReference type="Proteomes" id="UP001054837"/>
    </source>
</evidence>
<sequence>MQKRNACRRQEELNWRNAFYVKIVIFAHKTTLSEDGCKRCLQLRRFSSEYKFRGEEEEQRVGELKFCFDAEEKVNCARYVFRRRNSSSSKCSNRMTPVVENSSGSLCDMKKNIKSRPALIS</sequence>
<evidence type="ECO:0000313" key="1">
    <source>
        <dbReference type="EMBL" id="GIY09771.1"/>
    </source>
</evidence>
<dbReference type="EMBL" id="BPLQ01004677">
    <property type="protein sequence ID" value="GIY09771.1"/>
    <property type="molecule type" value="Genomic_DNA"/>
</dbReference>
<reference evidence="1 2" key="1">
    <citation type="submission" date="2021-06" db="EMBL/GenBank/DDBJ databases">
        <title>Caerostris darwini draft genome.</title>
        <authorList>
            <person name="Kono N."/>
            <person name="Arakawa K."/>
        </authorList>
    </citation>
    <scope>NUCLEOTIDE SEQUENCE [LARGE SCALE GENOMIC DNA]</scope>
</reference>
<keyword evidence="2" id="KW-1185">Reference proteome</keyword>
<dbReference type="AlphaFoldDB" id="A0AAV4QN33"/>
<comment type="caution">
    <text evidence="1">The sequence shown here is derived from an EMBL/GenBank/DDBJ whole genome shotgun (WGS) entry which is preliminary data.</text>
</comment>